<dbReference type="InterPro" id="IPR002735">
    <property type="entry name" value="Transl_init_fac_IF2/IF5_dom"/>
</dbReference>
<dbReference type="SUPFAM" id="SSF100966">
    <property type="entry name" value="Translation initiation factor 2 beta, aIF2beta, N-terminal domain"/>
    <property type="match status" value="1"/>
</dbReference>
<dbReference type="InterPro" id="IPR045196">
    <property type="entry name" value="IF2/IF5"/>
</dbReference>
<keyword evidence="3" id="KW-0648">Protein biosynthesis</keyword>
<evidence type="ECO:0000256" key="3">
    <source>
        <dbReference type="ARBA" id="ARBA00022917"/>
    </source>
</evidence>
<dbReference type="FunFam" id="3.30.30.170:FF:000001">
    <property type="entry name" value="Eukaryotic translation initiation factor 2 subunit"/>
    <property type="match status" value="1"/>
</dbReference>
<dbReference type="EMBL" id="MK500335">
    <property type="protein sequence ID" value="QBK86673.1"/>
    <property type="molecule type" value="Genomic_DNA"/>
</dbReference>
<protein>
    <submittedName>
        <fullName evidence="6">Translation initiation factor 2, beta subunit</fullName>
    </submittedName>
</protein>
<name>A0A481YTM6_9VIRU</name>
<feature type="domain" description="Translation initiation factor IF2/IF5" evidence="5">
    <location>
        <begin position="88"/>
        <end position="201"/>
    </location>
</feature>
<dbReference type="InterPro" id="IPR016189">
    <property type="entry name" value="Transl_init_fac_IF2/IF5_N"/>
</dbReference>
<comment type="similarity">
    <text evidence="1">Belongs to the eIF-2-beta/eIF-5 family.</text>
</comment>
<accession>A0A481YTM6</accession>
<dbReference type="Pfam" id="PF01873">
    <property type="entry name" value="eIF-5_eIF-2B"/>
    <property type="match status" value="1"/>
</dbReference>
<dbReference type="InterPro" id="IPR016190">
    <property type="entry name" value="Transl_init_fac_IF2/IF5_Zn-bd"/>
</dbReference>
<dbReference type="PANTHER" id="PTHR23001">
    <property type="entry name" value="EUKARYOTIC TRANSLATION INITIATION FACTOR"/>
    <property type="match status" value="1"/>
</dbReference>
<dbReference type="PANTHER" id="PTHR23001:SF3">
    <property type="entry name" value="EUKARYOTIC TRANSLATION INITIATION FACTOR 2 SUBUNIT 2"/>
    <property type="match status" value="1"/>
</dbReference>
<evidence type="ECO:0000259" key="5">
    <source>
        <dbReference type="SMART" id="SM00653"/>
    </source>
</evidence>
<evidence type="ECO:0000256" key="4">
    <source>
        <dbReference type="SAM" id="MobiDB-lite"/>
    </source>
</evidence>
<evidence type="ECO:0000313" key="6">
    <source>
        <dbReference type="EMBL" id="QBK86673.1"/>
    </source>
</evidence>
<dbReference type="GO" id="GO:0003729">
    <property type="term" value="F:mRNA binding"/>
    <property type="evidence" value="ECO:0007669"/>
    <property type="project" value="TreeGrafter"/>
</dbReference>
<keyword evidence="2 6" id="KW-0396">Initiation factor</keyword>
<dbReference type="Gene3D" id="3.30.30.170">
    <property type="match status" value="1"/>
</dbReference>
<sequence>MTTHEHSEMSLDEVGAVETPDDKKELEEELAAFSLALRGAKKKKRRAPTVDANPQALRANDAGLYAYDDPERRLRSLIRKNNPGLDTKRTYTLAPPKVGFVGSKKTQWTNFDSTCQRLRRSPAHVKTFFEVELGAPATIDAAGRLTIQGRHRQAHTHIQAILKKYIAAYVRCAMCATPETELVRDTNTRLVFVVCANCGSQRAAAPIKVLYRATTRADRRAQRSQ</sequence>
<evidence type="ECO:0000256" key="2">
    <source>
        <dbReference type="ARBA" id="ARBA00022540"/>
    </source>
</evidence>
<evidence type="ECO:0000256" key="1">
    <source>
        <dbReference type="ARBA" id="ARBA00010397"/>
    </source>
</evidence>
<dbReference type="SUPFAM" id="SSF75689">
    <property type="entry name" value="Zinc-binding domain of translation initiation factor 2 beta"/>
    <property type="match status" value="1"/>
</dbReference>
<dbReference type="GO" id="GO:0031369">
    <property type="term" value="F:translation initiation factor binding"/>
    <property type="evidence" value="ECO:0007669"/>
    <property type="project" value="TreeGrafter"/>
</dbReference>
<proteinExistence type="inferred from homology"/>
<organism evidence="6">
    <name type="scientific">Marseillevirus LCMAC103</name>
    <dbReference type="NCBI Taxonomy" id="2506604"/>
    <lineage>
        <taxon>Viruses</taxon>
        <taxon>Varidnaviria</taxon>
        <taxon>Bamfordvirae</taxon>
        <taxon>Nucleocytoviricota</taxon>
        <taxon>Megaviricetes</taxon>
        <taxon>Pimascovirales</taxon>
        <taxon>Pimascovirales incertae sedis</taxon>
        <taxon>Marseilleviridae</taxon>
    </lineage>
</organism>
<reference evidence="6" key="1">
    <citation type="journal article" date="2019" name="MBio">
        <title>Virus Genomes from Deep Sea Sediments Expand the Ocean Megavirome and Support Independent Origins of Viral Gigantism.</title>
        <authorList>
            <person name="Backstrom D."/>
            <person name="Yutin N."/>
            <person name="Jorgensen S.L."/>
            <person name="Dharamshi J."/>
            <person name="Homa F."/>
            <person name="Zaremba-Niedwiedzka K."/>
            <person name="Spang A."/>
            <person name="Wolf Y.I."/>
            <person name="Koonin E.V."/>
            <person name="Ettema T.J."/>
        </authorList>
    </citation>
    <scope>NUCLEOTIDE SEQUENCE</scope>
</reference>
<dbReference type="SMART" id="SM00653">
    <property type="entry name" value="eIF2B_5"/>
    <property type="match status" value="1"/>
</dbReference>
<gene>
    <name evidence="6" type="ORF">LCMAC103_00020</name>
</gene>
<feature type="region of interest" description="Disordered" evidence="4">
    <location>
        <begin position="1"/>
        <end position="23"/>
    </location>
</feature>